<proteinExistence type="predicted"/>
<evidence type="ECO:0000313" key="1">
    <source>
        <dbReference type="EMBL" id="MBB4895448.1"/>
    </source>
</evidence>
<dbReference type="Pfam" id="PF11066">
    <property type="entry name" value="DUF2867"/>
    <property type="match status" value="1"/>
</dbReference>
<dbReference type="Proteomes" id="UP000556084">
    <property type="component" value="Unassembled WGS sequence"/>
</dbReference>
<reference evidence="1 2" key="1">
    <citation type="submission" date="2020-08" db="EMBL/GenBank/DDBJ databases">
        <title>Genomic Encyclopedia of Type Strains, Phase III (KMG-III): the genomes of soil and plant-associated and newly described type strains.</title>
        <authorList>
            <person name="Whitman W."/>
        </authorList>
    </citation>
    <scope>NUCLEOTIDE SEQUENCE [LARGE SCALE GENOMIC DNA]</scope>
    <source>
        <strain evidence="1 2">CECT 3266</strain>
    </source>
</reference>
<accession>A0A7W7LS58</accession>
<protein>
    <recommendedName>
        <fullName evidence="3">DUF2867 domain-containing protein</fullName>
    </recommendedName>
</protein>
<dbReference type="EMBL" id="JACHJH010000007">
    <property type="protein sequence ID" value="MBB4895448.1"/>
    <property type="molecule type" value="Genomic_DNA"/>
</dbReference>
<dbReference type="InterPro" id="IPR021295">
    <property type="entry name" value="DUF2867"/>
</dbReference>
<keyword evidence="2" id="KW-1185">Reference proteome</keyword>
<name>A0A7W7LS58_9ACTN</name>
<sequence length="201" mass="23105">MPIEAHTSRPWLIHEIAPDFRIEDVWSFRTPGAGPDDFPVMLAALEASNRPGKTTWPTRFLFAVRWKLGAVFGWDKPQAGLDAAVTSLRDRLPEDLRRCPGHKDPNIPFTPVYQTHDECVEEMANTTAHIVCHLGWVATDDGGYELRMAALTKPGGRLGRFYLAFIKPFRYLVIYPALTRRWERAWLDRDLDKKVHHDRES</sequence>
<evidence type="ECO:0008006" key="3">
    <source>
        <dbReference type="Google" id="ProtNLM"/>
    </source>
</evidence>
<dbReference type="AlphaFoldDB" id="A0A7W7LS58"/>
<gene>
    <name evidence="1" type="ORF">FHS39_004526</name>
</gene>
<comment type="caution">
    <text evidence="1">The sequence shown here is derived from an EMBL/GenBank/DDBJ whole genome shotgun (WGS) entry which is preliminary data.</text>
</comment>
<organism evidence="1 2">
    <name type="scientific">Streptomyces olivoverticillatus</name>
    <dbReference type="NCBI Taxonomy" id="66427"/>
    <lineage>
        <taxon>Bacteria</taxon>
        <taxon>Bacillati</taxon>
        <taxon>Actinomycetota</taxon>
        <taxon>Actinomycetes</taxon>
        <taxon>Kitasatosporales</taxon>
        <taxon>Streptomycetaceae</taxon>
        <taxon>Streptomyces</taxon>
    </lineage>
</organism>
<evidence type="ECO:0000313" key="2">
    <source>
        <dbReference type="Proteomes" id="UP000556084"/>
    </source>
</evidence>